<name>A0A4Q1BWZ9_9BACT</name>
<keyword evidence="2" id="KW-0732">Signal</keyword>
<dbReference type="PANTHER" id="PTHR37489">
    <property type="entry name" value="DUF3500 DOMAIN-CONTAINING PROTEIN"/>
    <property type="match status" value="1"/>
</dbReference>
<dbReference type="PROSITE" id="PS51257">
    <property type="entry name" value="PROKAR_LIPOPROTEIN"/>
    <property type="match status" value="1"/>
</dbReference>
<evidence type="ECO:0000313" key="4">
    <source>
        <dbReference type="Proteomes" id="UP000289455"/>
    </source>
</evidence>
<feature type="region of interest" description="Disordered" evidence="1">
    <location>
        <begin position="22"/>
        <end position="42"/>
    </location>
</feature>
<dbReference type="AlphaFoldDB" id="A0A4Q1BWZ9"/>
<comment type="caution">
    <text evidence="3">The sequence shown here is derived from an EMBL/GenBank/DDBJ whole genome shotgun (WGS) entry which is preliminary data.</text>
</comment>
<dbReference type="EMBL" id="SDHY01000009">
    <property type="protein sequence ID" value="RXK46529.1"/>
    <property type="molecule type" value="Genomic_DNA"/>
</dbReference>
<feature type="signal peptide" evidence="2">
    <location>
        <begin position="1"/>
        <end position="22"/>
    </location>
</feature>
<accession>A0A4Q1BWZ9</accession>
<evidence type="ECO:0000256" key="1">
    <source>
        <dbReference type="SAM" id="MobiDB-lite"/>
    </source>
</evidence>
<dbReference type="RefSeq" id="WP_129027985.1">
    <property type="nucleotide sequence ID" value="NZ_SDHY01000009.1"/>
</dbReference>
<dbReference type="OrthoDB" id="581140at2"/>
<sequence>MKKPLINLVLLFIFILSCSKSEDPISTSGSTSNSSSTTTTTQVADCGGKLGVDKLICLCDNFKARLSSSQLASLQMAYTFSNIKTWSNLPASMSPRIGIPFSALNASQLAAAKEIVQQMSGTVINEGYSEVQQLWLADDYLSANGGGSAYGVGNYYLAFFGTPDSKGQFEIMMTGHHKTVANTYKDGVLIAATPHFAATEPLSWISGANTYGPLNQEQAAFVDILSNLTSDQFTQAHVSTTYSDLLLGPNNNWQFPSTSSGLKCNSLNATQKQLVINALKTYVNDIDDDNAAKILSKYVSQIDNTYLLHSGTNAMNTRNDYFRIDGPNVWIEFSVQNGIVFRNNVHFHSVWRDRIDDYGTTKN</sequence>
<protein>
    <submittedName>
        <fullName evidence="3">DUF3500 domain-containing protein</fullName>
    </submittedName>
</protein>
<proteinExistence type="predicted"/>
<gene>
    <name evidence="3" type="ORF">ESB04_11940</name>
</gene>
<keyword evidence="4" id="KW-1185">Reference proteome</keyword>
<dbReference type="Pfam" id="PF12006">
    <property type="entry name" value="DUF3500"/>
    <property type="match status" value="1"/>
</dbReference>
<dbReference type="Proteomes" id="UP000289455">
    <property type="component" value="Unassembled WGS sequence"/>
</dbReference>
<dbReference type="InterPro" id="IPR021889">
    <property type="entry name" value="DUF3500"/>
</dbReference>
<reference evidence="3 4" key="1">
    <citation type="submission" date="2019-01" db="EMBL/GenBank/DDBJ databases">
        <title>Cytophagaceae bacterium strain CAR-16.</title>
        <authorList>
            <person name="Chen W.-M."/>
        </authorList>
    </citation>
    <scope>NUCLEOTIDE SEQUENCE [LARGE SCALE GENOMIC DNA]</scope>
    <source>
        <strain evidence="3 4">CAR-16</strain>
    </source>
</reference>
<evidence type="ECO:0000256" key="2">
    <source>
        <dbReference type="SAM" id="SignalP"/>
    </source>
</evidence>
<organism evidence="3 4">
    <name type="scientific">Aquirufa rosea</name>
    <dbReference type="NCBI Taxonomy" id="2509241"/>
    <lineage>
        <taxon>Bacteria</taxon>
        <taxon>Pseudomonadati</taxon>
        <taxon>Bacteroidota</taxon>
        <taxon>Cytophagia</taxon>
        <taxon>Cytophagales</taxon>
        <taxon>Flectobacillaceae</taxon>
        <taxon>Aquirufa</taxon>
    </lineage>
</organism>
<dbReference type="PANTHER" id="PTHR37489:SF1">
    <property type="entry name" value="DUF3500 DOMAIN-CONTAINING PROTEIN"/>
    <property type="match status" value="1"/>
</dbReference>
<evidence type="ECO:0000313" key="3">
    <source>
        <dbReference type="EMBL" id="RXK46529.1"/>
    </source>
</evidence>
<feature type="chain" id="PRO_5020871268" evidence="2">
    <location>
        <begin position="23"/>
        <end position="363"/>
    </location>
</feature>
<feature type="compositionally biased region" description="Low complexity" evidence="1">
    <location>
        <begin position="26"/>
        <end position="41"/>
    </location>
</feature>